<feature type="compositionally biased region" description="Pro residues" evidence="3">
    <location>
        <begin position="101"/>
        <end position="110"/>
    </location>
</feature>
<dbReference type="InterPro" id="IPR036028">
    <property type="entry name" value="SH3-like_dom_sf"/>
</dbReference>
<dbReference type="Proteomes" id="UP000698800">
    <property type="component" value="Unassembled WGS sequence"/>
</dbReference>
<dbReference type="AlphaFoldDB" id="A0A9P8IDF7"/>
<organism evidence="5 6">
    <name type="scientific">Glutinoglossum americanum</name>
    <dbReference type="NCBI Taxonomy" id="1670608"/>
    <lineage>
        <taxon>Eukaryota</taxon>
        <taxon>Fungi</taxon>
        <taxon>Dikarya</taxon>
        <taxon>Ascomycota</taxon>
        <taxon>Pezizomycotina</taxon>
        <taxon>Geoglossomycetes</taxon>
        <taxon>Geoglossales</taxon>
        <taxon>Geoglossaceae</taxon>
        <taxon>Glutinoglossum</taxon>
    </lineage>
</organism>
<evidence type="ECO:0000313" key="6">
    <source>
        <dbReference type="Proteomes" id="UP000698800"/>
    </source>
</evidence>
<evidence type="ECO:0000259" key="4">
    <source>
        <dbReference type="PROSITE" id="PS50002"/>
    </source>
</evidence>
<feature type="compositionally biased region" description="Polar residues" evidence="3">
    <location>
        <begin position="419"/>
        <end position="449"/>
    </location>
</feature>
<protein>
    <recommendedName>
        <fullName evidence="4">SH3 domain-containing protein</fullName>
    </recommendedName>
</protein>
<feature type="compositionally biased region" description="Basic and acidic residues" evidence="3">
    <location>
        <begin position="305"/>
        <end position="315"/>
    </location>
</feature>
<dbReference type="SUPFAM" id="SSF50044">
    <property type="entry name" value="SH3-domain"/>
    <property type="match status" value="1"/>
</dbReference>
<feature type="region of interest" description="Disordered" evidence="3">
    <location>
        <begin position="95"/>
        <end position="316"/>
    </location>
</feature>
<evidence type="ECO:0000256" key="3">
    <source>
        <dbReference type="SAM" id="MobiDB-lite"/>
    </source>
</evidence>
<feature type="domain" description="SH3" evidence="4">
    <location>
        <begin position="327"/>
        <end position="388"/>
    </location>
</feature>
<accession>A0A9P8IDF7</accession>
<feature type="compositionally biased region" description="Polar residues" evidence="3">
    <location>
        <begin position="36"/>
        <end position="49"/>
    </location>
</feature>
<evidence type="ECO:0000256" key="1">
    <source>
        <dbReference type="ARBA" id="ARBA00022443"/>
    </source>
</evidence>
<name>A0A9P8IDF7_9PEZI</name>
<dbReference type="SMART" id="SM00326">
    <property type="entry name" value="SH3"/>
    <property type="match status" value="1"/>
</dbReference>
<evidence type="ECO:0000313" key="5">
    <source>
        <dbReference type="EMBL" id="KAH0543561.1"/>
    </source>
</evidence>
<keyword evidence="1 2" id="KW-0728">SH3 domain</keyword>
<sequence length="534" mass="57759">MTAILSPHSSPSSASSSTPQSSSVSNPNHPALPPLITSTPRRSNLQRPPSNSRSRLSTYSTTSSLQNHSRPPSHVFPIFHSSLSYTSVRDFAYPALHPLHYGPPPDPPVAPSGLSTPASEQRRLSDPPRASWEGSRGSWSAGPWGGGVASDGQLFEDGPPWSEDEDLHSPVVVVSSRHRKHKSTIGLGEGHSKAKGGGSDEGGGHFSTPRLGEYESGRGYYAGTNRDGSETYYHHHEDETADGPGGEYITYPPDQSHRSGLHPYNVPGQRDSHFAARLPNRSYVNPSGESFEPDEESSVSSSPQLHRDDESRYSRDYQFTIASPDEEMHGKAVALFDFHRENENELPLVEGQVIWVSYRHGQGWLVAEDPKTQESGLVPEEYVRLLRDIRGGWGVPNGESTDALLSPQSATSDFGVPSQHEQSGQGFHASNGSNSYQHPPVVSTFSTSSKDLHPYPQHLLGTQYGQTPPQVVHYHGQRGGSQTATPTMTPSAERQGTDELGNPQPIGEGLGGETQGPEKGKAADREGELEGAVR</sequence>
<feature type="compositionally biased region" description="Low complexity" evidence="3">
    <location>
        <begin position="50"/>
        <end position="65"/>
    </location>
</feature>
<dbReference type="EMBL" id="JAGHQL010000030">
    <property type="protein sequence ID" value="KAH0543561.1"/>
    <property type="molecule type" value="Genomic_DNA"/>
</dbReference>
<feature type="region of interest" description="Disordered" evidence="3">
    <location>
        <begin position="1"/>
        <end position="73"/>
    </location>
</feature>
<feature type="compositionally biased region" description="Low complexity" evidence="3">
    <location>
        <begin position="1"/>
        <end position="27"/>
    </location>
</feature>
<feature type="region of interest" description="Disordered" evidence="3">
    <location>
        <begin position="398"/>
        <end position="534"/>
    </location>
</feature>
<dbReference type="PROSITE" id="PS50002">
    <property type="entry name" value="SH3"/>
    <property type="match status" value="1"/>
</dbReference>
<proteinExistence type="predicted"/>
<feature type="compositionally biased region" description="Basic and acidic residues" evidence="3">
    <location>
        <begin position="227"/>
        <end position="238"/>
    </location>
</feature>
<dbReference type="OrthoDB" id="19092at2759"/>
<evidence type="ECO:0000256" key="2">
    <source>
        <dbReference type="PROSITE-ProRule" id="PRU00192"/>
    </source>
</evidence>
<gene>
    <name evidence="5" type="ORF">FGG08_002122</name>
</gene>
<dbReference type="Gene3D" id="2.30.30.40">
    <property type="entry name" value="SH3 Domains"/>
    <property type="match status" value="1"/>
</dbReference>
<feature type="compositionally biased region" description="Polar residues" evidence="3">
    <location>
        <begin position="480"/>
        <end position="494"/>
    </location>
</feature>
<feature type="compositionally biased region" description="Gly residues" evidence="3">
    <location>
        <begin position="195"/>
        <end position="205"/>
    </location>
</feature>
<dbReference type="Pfam" id="PF00018">
    <property type="entry name" value="SH3_1"/>
    <property type="match status" value="1"/>
</dbReference>
<keyword evidence="6" id="KW-1185">Reference proteome</keyword>
<dbReference type="InterPro" id="IPR001452">
    <property type="entry name" value="SH3_domain"/>
</dbReference>
<comment type="caution">
    <text evidence="5">The sequence shown here is derived from an EMBL/GenBank/DDBJ whole genome shotgun (WGS) entry which is preliminary data.</text>
</comment>
<feature type="compositionally biased region" description="Basic and acidic residues" evidence="3">
    <location>
        <begin position="516"/>
        <end position="534"/>
    </location>
</feature>
<reference evidence="5" key="1">
    <citation type="submission" date="2021-03" db="EMBL/GenBank/DDBJ databases">
        <title>Comparative genomics and phylogenomic investigation of the class Geoglossomycetes provide insights into ecological specialization and systematics.</title>
        <authorList>
            <person name="Melie T."/>
            <person name="Pirro S."/>
            <person name="Miller A.N."/>
            <person name="Quandt A."/>
        </authorList>
    </citation>
    <scope>NUCLEOTIDE SEQUENCE</scope>
    <source>
        <strain evidence="5">GBOQ0MN5Z8</strain>
    </source>
</reference>